<feature type="compositionally biased region" description="Low complexity" evidence="1">
    <location>
        <begin position="833"/>
        <end position="858"/>
    </location>
</feature>
<feature type="compositionally biased region" description="Polar residues" evidence="1">
    <location>
        <begin position="346"/>
        <end position="362"/>
    </location>
</feature>
<feature type="compositionally biased region" description="Low complexity" evidence="1">
    <location>
        <begin position="676"/>
        <end position="686"/>
    </location>
</feature>
<dbReference type="Proteomes" id="UP000559027">
    <property type="component" value="Unassembled WGS sequence"/>
</dbReference>
<feature type="region of interest" description="Disordered" evidence="1">
    <location>
        <begin position="198"/>
        <end position="221"/>
    </location>
</feature>
<feature type="compositionally biased region" description="Low complexity" evidence="1">
    <location>
        <begin position="558"/>
        <end position="586"/>
    </location>
</feature>
<dbReference type="EMBL" id="JAACJO010000036">
    <property type="protein sequence ID" value="KAF5346066.1"/>
    <property type="molecule type" value="Genomic_DNA"/>
</dbReference>
<feature type="compositionally biased region" description="Low complexity" evidence="1">
    <location>
        <begin position="618"/>
        <end position="631"/>
    </location>
</feature>
<feature type="compositionally biased region" description="Polar residues" evidence="1">
    <location>
        <begin position="688"/>
        <end position="698"/>
    </location>
</feature>
<comment type="caution">
    <text evidence="2">The sequence shown here is derived from an EMBL/GenBank/DDBJ whole genome shotgun (WGS) entry which is preliminary data.</text>
</comment>
<feature type="compositionally biased region" description="Polar residues" evidence="1">
    <location>
        <begin position="525"/>
        <end position="534"/>
    </location>
</feature>
<evidence type="ECO:0000313" key="2">
    <source>
        <dbReference type="EMBL" id="KAF5346066.1"/>
    </source>
</evidence>
<feature type="region of interest" description="Disordered" evidence="1">
    <location>
        <begin position="257"/>
        <end position="276"/>
    </location>
</feature>
<feature type="compositionally biased region" description="Basic and acidic residues" evidence="1">
    <location>
        <begin position="535"/>
        <end position="544"/>
    </location>
</feature>
<proteinExistence type="predicted"/>
<feature type="region of interest" description="Disordered" evidence="1">
    <location>
        <begin position="300"/>
        <end position="388"/>
    </location>
</feature>
<evidence type="ECO:0000256" key="1">
    <source>
        <dbReference type="SAM" id="MobiDB-lite"/>
    </source>
</evidence>
<gene>
    <name evidence="2" type="ORF">D9756_010853</name>
</gene>
<organism evidence="2 3">
    <name type="scientific">Leucocoprinus leucothites</name>
    <dbReference type="NCBI Taxonomy" id="201217"/>
    <lineage>
        <taxon>Eukaryota</taxon>
        <taxon>Fungi</taxon>
        <taxon>Dikarya</taxon>
        <taxon>Basidiomycota</taxon>
        <taxon>Agaricomycotina</taxon>
        <taxon>Agaricomycetes</taxon>
        <taxon>Agaricomycetidae</taxon>
        <taxon>Agaricales</taxon>
        <taxon>Agaricineae</taxon>
        <taxon>Agaricaceae</taxon>
        <taxon>Leucocoprinus</taxon>
    </lineage>
</organism>
<feature type="region of interest" description="Disordered" evidence="1">
    <location>
        <begin position="911"/>
        <end position="996"/>
    </location>
</feature>
<evidence type="ECO:0000313" key="3">
    <source>
        <dbReference type="Proteomes" id="UP000559027"/>
    </source>
</evidence>
<feature type="region of interest" description="Disordered" evidence="1">
    <location>
        <begin position="50"/>
        <end position="90"/>
    </location>
</feature>
<feature type="compositionally biased region" description="Pro residues" evidence="1">
    <location>
        <begin position="713"/>
        <end position="722"/>
    </location>
</feature>
<dbReference type="OrthoDB" id="3131693at2759"/>
<accession>A0A8H5CS51</accession>
<feature type="compositionally biased region" description="Low complexity" evidence="1">
    <location>
        <begin position="867"/>
        <end position="876"/>
    </location>
</feature>
<feature type="compositionally biased region" description="Pro residues" evidence="1">
    <location>
        <begin position="747"/>
        <end position="757"/>
    </location>
</feature>
<feature type="region of interest" description="Disordered" evidence="1">
    <location>
        <begin position="111"/>
        <end position="135"/>
    </location>
</feature>
<feature type="region of interest" description="Disordered" evidence="1">
    <location>
        <begin position="161"/>
        <end position="183"/>
    </location>
</feature>
<feature type="compositionally biased region" description="Polar residues" evidence="1">
    <location>
        <begin position="657"/>
        <end position="675"/>
    </location>
</feature>
<protein>
    <submittedName>
        <fullName evidence="2">Uncharacterized protein</fullName>
    </submittedName>
</protein>
<feature type="region of interest" description="Disordered" evidence="1">
    <location>
        <begin position="522"/>
        <end position="888"/>
    </location>
</feature>
<feature type="compositionally biased region" description="Polar residues" evidence="1">
    <location>
        <begin position="780"/>
        <end position="802"/>
    </location>
</feature>
<reference evidence="2 3" key="1">
    <citation type="journal article" date="2020" name="ISME J.">
        <title>Uncovering the hidden diversity of litter-decomposition mechanisms in mushroom-forming fungi.</title>
        <authorList>
            <person name="Floudas D."/>
            <person name="Bentzer J."/>
            <person name="Ahren D."/>
            <person name="Johansson T."/>
            <person name="Persson P."/>
            <person name="Tunlid A."/>
        </authorList>
    </citation>
    <scope>NUCLEOTIDE SEQUENCE [LARGE SCALE GENOMIC DNA]</scope>
    <source>
        <strain evidence="2 3">CBS 146.42</strain>
    </source>
</reference>
<sequence>MPSVSFQGAKNFIISGGNFGDVSGNVANYNFGSGFEFTRVENYADCVDAPSADTTRHLPSRRRYMQDQRRSTESTPPKPRIASVPHRSDSAPASQAILWLSSPLHSPIIHDRAIDQPDGPFPSSPTSSTVSSLMEYSTPPTEHATIADVTQVVQQLDDISIDSTPPIESSSLNGRSMPTSQDGSSEILNEALAHVHVQTQEQPAVPDNTRRSENEPPPMPPRVVDTARMIRSEQVNQPPLVQSRPSRQTEPNNIFLQPTPNHNPVVNPRGPPPPVPPRPATLSLTPMGTVALDATSGLQFSNQPIPRTSSPVSMQAAQEDPAARVQRHDMSGKNGAENHSAPGLQPSGSNPLTAAQRCSNTMVEEPATTAPAGLGDAQDDSAPLAGTPTLSTITELSATEIASDTQPHWTANSIESWVDSIGGGDEGLQRHEEWRVNSQSPYTLKDSQHACRKSLNVDPRQHPTASHIPKIPCYAMPSLSFEGASNFTISGGNFNDVDGNVITYNFSNGLQDLPPNTLAALAPQNVPNKTGNRLSRSERKKLAAREQMASPLPSAHIQSVPSSVAPSSPPAMAMSPSSHPSRSQRSTLAAPPVSPALAYTPSPVSDSSFDSGFERYDTPSPRSSRHSTPPTDIEEHRNVGSSGVSAPAHELDPDTLTPLTNSLGLQRFTPGTISQTLPTLPEVPTPVQAPTQNLSPATESPAEFGLELRRTPSGPPPPPPASTRPVSRTPRVQALPELVHLERRDPLGPPPPVPPRPVMLSPTWTSTTAPVDTPFRLSRPMSTAPTTPTQAHRSASPDSQALASMGPVTEQSELEDPAVRFARLQSQRSPTKGYASGLSSSSRGMSNGYTPSTPSAMSRPPPPPSATRPTSLPASSIVTPSPNLAPDQALAPIPQFAAPQAPHWTQHSISGWAGEVNGRGFDSDTLSSGDSRSVRPPTSPPHQQGYPYDEQQYHHQPPAQHHYHNVGSHNPAWGGAQPHAHQQPFGFNQAPNPPFAPFPFNNPPPFTPLGVPFFNGPAFGGPAFGGGFAFPG</sequence>
<name>A0A8H5CS51_9AGAR</name>
<dbReference type="AlphaFoldDB" id="A0A8H5CS51"/>
<keyword evidence="3" id="KW-1185">Reference proteome</keyword>
<feature type="compositionally biased region" description="Polar residues" evidence="1">
    <location>
        <begin position="300"/>
        <end position="316"/>
    </location>
</feature>